<protein>
    <submittedName>
        <fullName evidence="1">Uncharacterized protein</fullName>
    </submittedName>
</protein>
<organism evidence="1 2">
    <name type="scientific">Paenibacillus elgii</name>
    <dbReference type="NCBI Taxonomy" id="189691"/>
    <lineage>
        <taxon>Bacteria</taxon>
        <taxon>Bacillati</taxon>
        <taxon>Bacillota</taxon>
        <taxon>Bacilli</taxon>
        <taxon>Bacillales</taxon>
        <taxon>Paenibacillaceae</taxon>
        <taxon>Paenibacillus</taxon>
    </lineage>
</organism>
<evidence type="ECO:0000313" key="2">
    <source>
        <dbReference type="Proteomes" id="UP000076563"/>
    </source>
</evidence>
<keyword evidence="2" id="KW-1185">Reference proteome</keyword>
<proteinExistence type="predicted"/>
<reference evidence="2" key="1">
    <citation type="submission" date="2016-01" db="EMBL/GenBank/DDBJ databases">
        <title>Draft genome of Chromobacterium sp. F49.</title>
        <authorList>
            <person name="Hong K.W."/>
        </authorList>
    </citation>
    <scope>NUCLEOTIDE SEQUENCE [LARGE SCALE GENOMIC DNA]</scope>
    <source>
        <strain evidence="2">M63</strain>
    </source>
</reference>
<dbReference type="EMBL" id="LQRA01000057">
    <property type="protein sequence ID" value="KZE78208.1"/>
    <property type="molecule type" value="Genomic_DNA"/>
</dbReference>
<dbReference type="RefSeq" id="WP_063183167.1">
    <property type="nucleotide sequence ID" value="NZ_LQRA01000057.1"/>
</dbReference>
<sequence length="62" mass="7232">MVIDGIDYPEFIWVSYPKVLRSPAGYYIGRTAKYEEDDAEVPFDRLSGYYRFEEDAEKALEG</sequence>
<gene>
    <name evidence="1" type="ORF">AV654_19730</name>
</gene>
<accession>A0A163XP52</accession>
<name>A0A163XP52_9BACL</name>
<evidence type="ECO:0000313" key="1">
    <source>
        <dbReference type="EMBL" id="KZE78208.1"/>
    </source>
</evidence>
<dbReference type="Proteomes" id="UP000076563">
    <property type="component" value="Unassembled WGS sequence"/>
</dbReference>
<dbReference type="AlphaFoldDB" id="A0A163XP52"/>
<comment type="caution">
    <text evidence="1">The sequence shown here is derived from an EMBL/GenBank/DDBJ whole genome shotgun (WGS) entry which is preliminary data.</text>
</comment>
<dbReference type="OrthoDB" id="2679302at2"/>